<protein>
    <submittedName>
        <fullName evidence="2">Uncharacterized protein</fullName>
    </submittedName>
</protein>
<dbReference type="AlphaFoldDB" id="A0AA36ALU1"/>
<evidence type="ECO:0000313" key="3">
    <source>
        <dbReference type="Proteomes" id="UP001162480"/>
    </source>
</evidence>
<feature type="region of interest" description="Disordered" evidence="1">
    <location>
        <begin position="1"/>
        <end position="24"/>
    </location>
</feature>
<sequence>MAVELNEENEHKAENINQESDESTGKQISILIEIFDIWTSGEQRFYTSFKKVDRKKLNEWVRKIKDIAGDIRTENTRDTNNLISSNVLVILFSEL</sequence>
<evidence type="ECO:0000313" key="2">
    <source>
        <dbReference type="EMBL" id="CAI9717868.1"/>
    </source>
</evidence>
<dbReference type="Proteomes" id="UP001162480">
    <property type="component" value="Chromosome 2"/>
</dbReference>
<organism evidence="2 3">
    <name type="scientific">Octopus vulgaris</name>
    <name type="common">Common octopus</name>
    <dbReference type="NCBI Taxonomy" id="6645"/>
    <lineage>
        <taxon>Eukaryota</taxon>
        <taxon>Metazoa</taxon>
        <taxon>Spiralia</taxon>
        <taxon>Lophotrochozoa</taxon>
        <taxon>Mollusca</taxon>
        <taxon>Cephalopoda</taxon>
        <taxon>Coleoidea</taxon>
        <taxon>Octopodiformes</taxon>
        <taxon>Octopoda</taxon>
        <taxon>Incirrata</taxon>
        <taxon>Octopodidae</taxon>
        <taxon>Octopus</taxon>
    </lineage>
</organism>
<evidence type="ECO:0000256" key="1">
    <source>
        <dbReference type="SAM" id="MobiDB-lite"/>
    </source>
</evidence>
<dbReference type="EMBL" id="OX597815">
    <property type="protein sequence ID" value="CAI9717868.1"/>
    <property type="molecule type" value="Genomic_DNA"/>
</dbReference>
<proteinExistence type="predicted"/>
<reference evidence="2" key="1">
    <citation type="submission" date="2023-08" db="EMBL/GenBank/DDBJ databases">
        <authorList>
            <person name="Alioto T."/>
            <person name="Alioto T."/>
            <person name="Gomez Garrido J."/>
        </authorList>
    </citation>
    <scope>NUCLEOTIDE SEQUENCE</scope>
</reference>
<name>A0AA36ALU1_OCTVU</name>
<keyword evidence="3" id="KW-1185">Reference proteome</keyword>
<gene>
    <name evidence="2" type="ORF">OCTVUL_1B003090</name>
</gene>
<accession>A0AA36ALU1</accession>